<feature type="transmembrane region" description="Helical" evidence="13">
    <location>
        <begin position="921"/>
        <end position="945"/>
    </location>
</feature>
<gene>
    <name evidence="15" type="ORF">HU200_038152</name>
</gene>
<dbReference type="FunFam" id="3.80.10.10:FF:000111">
    <property type="entry name" value="LRR receptor-like serine/threonine-protein kinase ERECTA"/>
    <property type="match status" value="1"/>
</dbReference>
<evidence type="ECO:0000256" key="10">
    <source>
        <dbReference type="ARBA" id="ARBA00023136"/>
    </source>
</evidence>
<organism evidence="15 16">
    <name type="scientific">Digitaria exilis</name>
    <dbReference type="NCBI Taxonomy" id="1010633"/>
    <lineage>
        <taxon>Eukaryota</taxon>
        <taxon>Viridiplantae</taxon>
        <taxon>Streptophyta</taxon>
        <taxon>Embryophyta</taxon>
        <taxon>Tracheophyta</taxon>
        <taxon>Spermatophyta</taxon>
        <taxon>Magnoliopsida</taxon>
        <taxon>Liliopsida</taxon>
        <taxon>Poales</taxon>
        <taxon>Poaceae</taxon>
        <taxon>PACMAD clade</taxon>
        <taxon>Panicoideae</taxon>
        <taxon>Panicodae</taxon>
        <taxon>Paniceae</taxon>
        <taxon>Anthephorinae</taxon>
        <taxon>Digitaria</taxon>
    </lineage>
</organism>
<accession>A0A835BDF9</accession>
<keyword evidence="3" id="KW-1003">Cell membrane</keyword>
<evidence type="ECO:0000256" key="1">
    <source>
        <dbReference type="ARBA" id="ARBA00004251"/>
    </source>
</evidence>
<comment type="subcellular location">
    <subcellularLocation>
        <location evidence="1">Cell membrane</location>
        <topology evidence="1">Single-pass type I membrane protein</topology>
    </subcellularLocation>
</comment>
<keyword evidence="9 13" id="KW-1133">Transmembrane helix</keyword>
<proteinExistence type="inferred from homology"/>
<protein>
    <recommendedName>
        <fullName evidence="14">Leucine-rich repeat-containing N-terminal plant-type domain-containing protein</fullName>
    </recommendedName>
</protein>
<feature type="compositionally biased region" description="Polar residues" evidence="12">
    <location>
        <begin position="1"/>
        <end position="12"/>
    </location>
</feature>
<dbReference type="Pfam" id="PF00560">
    <property type="entry name" value="LRR_1"/>
    <property type="match status" value="10"/>
</dbReference>
<dbReference type="FunFam" id="3.80.10.10:FF:000649">
    <property type="entry name" value="Leucine Rich Repeat family protein"/>
    <property type="match status" value="1"/>
</dbReference>
<keyword evidence="7" id="KW-0732">Signal</keyword>
<comment type="similarity">
    <text evidence="2">Belongs to the RLP family.</text>
</comment>
<dbReference type="Proteomes" id="UP000636709">
    <property type="component" value="Unassembled WGS sequence"/>
</dbReference>
<dbReference type="InterPro" id="IPR001611">
    <property type="entry name" value="Leu-rich_rpt"/>
</dbReference>
<dbReference type="InterPro" id="IPR046956">
    <property type="entry name" value="RLP23-like"/>
</dbReference>
<keyword evidence="10 13" id="KW-0472">Membrane</keyword>
<dbReference type="GO" id="GO:0005886">
    <property type="term" value="C:plasma membrane"/>
    <property type="evidence" value="ECO:0007669"/>
    <property type="project" value="UniProtKB-SubCell"/>
</dbReference>
<comment type="caution">
    <text evidence="15">The sequence shown here is derived from an EMBL/GenBank/DDBJ whole genome shotgun (WGS) entry which is preliminary data.</text>
</comment>
<keyword evidence="4" id="KW-0433">Leucine-rich repeat</keyword>
<evidence type="ECO:0000256" key="2">
    <source>
        <dbReference type="ARBA" id="ARBA00009592"/>
    </source>
</evidence>
<dbReference type="GO" id="GO:0009742">
    <property type="term" value="P:brassinosteroid mediated signaling pathway"/>
    <property type="evidence" value="ECO:0007669"/>
    <property type="project" value="UniProtKB-KW"/>
</dbReference>
<evidence type="ECO:0000256" key="6">
    <source>
        <dbReference type="ARBA" id="ARBA00022692"/>
    </source>
</evidence>
<dbReference type="PANTHER" id="PTHR48063:SF90">
    <property type="entry name" value="OS11G0565920 PROTEIN"/>
    <property type="match status" value="1"/>
</dbReference>
<name>A0A835BDF9_9POAL</name>
<keyword evidence="8" id="KW-0677">Repeat</keyword>
<dbReference type="Pfam" id="PF13855">
    <property type="entry name" value="LRR_8"/>
    <property type="match status" value="1"/>
</dbReference>
<dbReference type="InterPro" id="IPR003591">
    <property type="entry name" value="Leu-rich_rpt_typical-subtyp"/>
</dbReference>
<dbReference type="PRINTS" id="PR00019">
    <property type="entry name" value="LEURICHRPT"/>
</dbReference>
<dbReference type="PANTHER" id="PTHR48063">
    <property type="entry name" value="LRR RECEPTOR-LIKE KINASE"/>
    <property type="match status" value="1"/>
</dbReference>
<evidence type="ECO:0000259" key="14">
    <source>
        <dbReference type="Pfam" id="PF08263"/>
    </source>
</evidence>
<dbReference type="SUPFAM" id="SSF52047">
    <property type="entry name" value="RNI-like"/>
    <property type="match status" value="1"/>
</dbReference>
<dbReference type="AlphaFoldDB" id="A0A835BDF9"/>
<dbReference type="FunFam" id="3.80.10.10:FF:000383">
    <property type="entry name" value="Leucine-rich repeat receptor protein kinase EMS1"/>
    <property type="match status" value="1"/>
</dbReference>
<evidence type="ECO:0000256" key="4">
    <source>
        <dbReference type="ARBA" id="ARBA00022614"/>
    </source>
</evidence>
<feature type="domain" description="Leucine-rich repeat-containing N-terminal plant-type" evidence="14">
    <location>
        <begin position="23"/>
        <end position="64"/>
    </location>
</feature>
<evidence type="ECO:0000256" key="8">
    <source>
        <dbReference type="ARBA" id="ARBA00022737"/>
    </source>
</evidence>
<dbReference type="SUPFAM" id="SSF52058">
    <property type="entry name" value="L domain-like"/>
    <property type="match status" value="2"/>
</dbReference>
<keyword evidence="11" id="KW-0325">Glycoprotein</keyword>
<evidence type="ECO:0000256" key="5">
    <source>
        <dbReference type="ARBA" id="ARBA00022626"/>
    </source>
</evidence>
<feature type="region of interest" description="Disordered" evidence="12">
    <location>
        <begin position="1"/>
        <end position="20"/>
    </location>
</feature>
<evidence type="ECO:0000256" key="12">
    <source>
        <dbReference type="SAM" id="MobiDB-lite"/>
    </source>
</evidence>
<dbReference type="Pfam" id="PF08263">
    <property type="entry name" value="LRRNT_2"/>
    <property type="match status" value="1"/>
</dbReference>
<keyword evidence="6 13" id="KW-0812">Transmembrane</keyword>
<evidence type="ECO:0000313" key="15">
    <source>
        <dbReference type="EMBL" id="KAF8694623.1"/>
    </source>
</evidence>
<sequence>MAAASPTSSNRQALGHHHGSCLPHERDALLAFKQGITSDPSGRLASWDEGKEQDCCKWRGIRCSNQTNRVIAIQLRNTPPDGDLKRHPAWETALAGQISPSLISLQHLERLDLSENDISGPAGRVPEFLGLLKNLRYLNLSGMTFTGEVPPQLGNLSKLHYLDLSRPNLFAPVLLGTSLYSTDISWLSNLPLHYIDMSSVDLSRIVDWAHVVNMVPSLNVLRLSECSLASANESIQHVNLTGLEELSLFGNNFDHPVASCWFWNLTSLQYLQLAATFLHGQMPYALGGMASLKELDLSNSVGSIDIMTANMSSLCSLENLDLHYSYLSGDVLQLLPQCFPNKLKELHLGGNEFTGMLPDWIGQQWSSLQILELYSNGFTGHVRFDIGMLNNLHTLQLYENQFTGPLPSEIGMLNNLVVLNLSDNIFTGPLPSEIGMLINLLTLDLSNNRFTGSVPTNIGMLSNLTYMDLSSNSLSGIITREHFDGLERLKTINLSNNILRIVVDPEWFPPFKLQRATFASCQMGPLFPAWLRLQTDIDNLDVSNTSIFDSLPDWFVTTFYNATEVYMSNNGINGTLPKNLENMTSLNILYLDSNKLTGQIPQLPINLYSLDISRNYFSGPLPRNLGAPNLLHLSLFSNHITGTIPQYICELNLGALDLANNYLEGAFPQCFQRRMMLRILVLNNNMLSGKLQSILETYTELQILDLAWNKFTGSIPSTITKLGGLFHLNLAGNSISGDLPCHLSNLTSMKGQSTDSFIIFRVNMSVSTKGQERYYYNLAIYDMVSIDLSSNQLSGKIPEEITSLEGVVNLNPSRNNLTGKISEKIGDMHLLESLDISGNNLYGQIPQSLSNLTYLGSLNLSHNDLTGRIPSGGQLDTLYAQNPLMYDGNIGLCGYPLQKNCNGSGEPKHSDLKRDGQDSKVLTLSFGLGLGYVVGLWSVFCVMLFKRSWRLAYFQLFDKAYDKFFVFLSCYMGEMDKNDSETLGH</sequence>
<evidence type="ECO:0000313" key="16">
    <source>
        <dbReference type="Proteomes" id="UP000636709"/>
    </source>
</evidence>
<dbReference type="FunFam" id="3.80.10.10:FF:000095">
    <property type="entry name" value="LRR receptor-like serine/threonine-protein kinase GSO1"/>
    <property type="match status" value="1"/>
</dbReference>
<reference evidence="15" key="1">
    <citation type="submission" date="2020-07" db="EMBL/GenBank/DDBJ databases">
        <title>Genome sequence and genetic diversity analysis of an under-domesticated orphan crop, white fonio (Digitaria exilis).</title>
        <authorList>
            <person name="Bennetzen J.L."/>
            <person name="Chen S."/>
            <person name="Ma X."/>
            <person name="Wang X."/>
            <person name="Yssel A.E.J."/>
            <person name="Chaluvadi S.R."/>
            <person name="Johnson M."/>
            <person name="Gangashetty P."/>
            <person name="Hamidou F."/>
            <person name="Sanogo M.D."/>
            <person name="Zwaenepoel A."/>
            <person name="Wallace J."/>
            <person name="Van De Peer Y."/>
            <person name="Van Deynze A."/>
        </authorList>
    </citation>
    <scope>NUCLEOTIDE SEQUENCE</scope>
    <source>
        <tissue evidence="15">Leaves</tissue>
    </source>
</reference>
<dbReference type="Gene3D" id="3.80.10.10">
    <property type="entry name" value="Ribonuclease Inhibitor"/>
    <property type="match status" value="4"/>
</dbReference>
<dbReference type="EMBL" id="JACEFO010001902">
    <property type="protein sequence ID" value="KAF8694623.1"/>
    <property type="molecule type" value="Genomic_DNA"/>
</dbReference>
<evidence type="ECO:0000256" key="7">
    <source>
        <dbReference type="ARBA" id="ARBA00022729"/>
    </source>
</evidence>
<dbReference type="InterPro" id="IPR032675">
    <property type="entry name" value="LRR_dom_sf"/>
</dbReference>
<dbReference type="OrthoDB" id="1060944at2759"/>
<keyword evidence="16" id="KW-1185">Reference proteome</keyword>
<evidence type="ECO:0000256" key="9">
    <source>
        <dbReference type="ARBA" id="ARBA00022989"/>
    </source>
</evidence>
<dbReference type="SMART" id="SM00369">
    <property type="entry name" value="LRR_TYP"/>
    <property type="match status" value="7"/>
</dbReference>
<evidence type="ECO:0000256" key="11">
    <source>
        <dbReference type="ARBA" id="ARBA00023180"/>
    </source>
</evidence>
<keyword evidence="5" id="KW-1070">Brassinosteroid signaling pathway</keyword>
<dbReference type="InterPro" id="IPR013210">
    <property type="entry name" value="LRR_N_plant-typ"/>
</dbReference>
<evidence type="ECO:0000256" key="3">
    <source>
        <dbReference type="ARBA" id="ARBA00022475"/>
    </source>
</evidence>
<evidence type="ECO:0000256" key="13">
    <source>
        <dbReference type="SAM" id="Phobius"/>
    </source>
</evidence>